<dbReference type="SUPFAM" id="SSF57184">
    <property type="entry name" value="Growth factor receptor domain"/>
    <property type="match status" value="1"/>
</dbReference>
<dbReference type="InterPro" id="IPR009030">
    <property type="entry name" value="Growth_fac_rcpt_cys_sf"/>
</dbReference>
<dbReference type="AlphaFoldDB" id="A0AA86U2Q3"/>
<keyword evidence="1" id="KW-1133">Transmembrane helix</keyword>
<keyword evidence="1" id="KW-0472">Membrane</keyword>
<sequence length="874" mass="95476">MLKYLLFVLSACPSSVPYLEASVCVASCSNLSFQVSGSDLVCVDSCVNYYFIDLLNLNQKQCVDKCPDDQPFAQNQQCVDRCSSASYSVVIGQLQTLVCQISCTYYVFNTSNLNSKQCLSTCPDATPYSDSGLCVERCSTNSYIVISGQPQTHICQISCTYYVLNTTNRNSKQCLANCPDATPYSDSGACVYRCSSGAYQIVLGQVQTLFCQTSCSFFVLNATNGNSKQCLVQCPQAQPYSDSGLCSARCSSGNYVNQAGSFTCLSSCSNLFVVNTSNLNSKECVDACPLTQVAYLKECIPSCPASAPYNDSSLCVTRCSSGIYSSLALPMQCVNSCSDMYVFNASNGNSQQCVNSCPTAAPYYETGACMTRCSSGAYSVTNNVLQPLVCQASCTYYVFNTSNLNSQQCLASCPDLTPYSDSGLCAERCSTNAYMVVSGQPQTLICQATCTYYVLNVSNANSQQCLTKCPDATPFSDSGLCVFRCGSGSYQSISGSGQLLFCVQACVYFVLNGSNANSKQCLVTCPQLSPYSDSGLCSSRCTSGNYKNTNGVFTCQLLCSGLFIVNISNANSKQCVDSCPFTQVSYQQECIGSCPPAAPYNESSACVLRCSTGVYSSLNINMLCVLQCPDIFVFNATNQNSKQCITSCPTNTQFYEPGACVARCSSGAYSVTSAVQAYVCQQDCSYFMYNKTNYNSKQCFFACPYDFPYSDNNMCVSSCASGKYTQPSSSTALVCQPMNATRNLILYIAVPLGAAVLILIIILIICLCKKNKSKYFMQQAPTAPPRQPLMNQQYQKQIQMKQLQDQNQEYNNYTYINQYGQTQKARNIYDNKGNMILRLVPDYDEEDQYRAKGQKGKKDKRMIMVSEDQYRNWI</sequence>
<reference evidence="4 5" key="2">
    <citation type="submission" date="2024-07" db="EMBL/GenBank/DDBJ databases">
        <authorList>
            <person name="Akdeniz Z."/>
        </authorList>
    </citation>
    <scope>NUCLEOTIDE SEQUENCE [LARGE SCALE GENOMIC DNA]</scope>
</reference>
<evidence type="ECO:0000313" key="4">
    <source>
        <dbReference type="EMBL" id="CAL5990427.1"/>
    </source>
</evidence>
<keyword evidence="1" id="KW-0812">Transmembrane</keyword>
<gene>
    <name evidence="4" type="ORF">HINF_LOCUS11337</name>
    <name evidence="3" type="ORF">HINF_LOCUS25844</name>
</gene>
<name>A0AA86U2Q3_9EUKA</name>
<dbReference type="Proteomes" id="UP001642409">
    <property type="component" value="Unassembled WGS sequence"/>
</dbReference>
<evidence type="ECO:0000313" key="3">
    <source>
        <dbReference type="EMBL" id="CAI9938199.1"/>
    </source>
</evidence>
<reference evidence="3" key="1">
    <citation type="submission" date="2023-06" db="EMBL/GenBank/DDBJ databases">
        <authorList>
            <person name="Kurt Z."/>
        </authorList>
    </citation>
    <scope>NUCLEOTIDE SEQUENCE</scope>
</reference>
<proteinExistence type="predicted"/>
<evidence type="ECO:0000256" key="2">
    <source>
        <dbReference type="SAM" id="SignalP"/>
    </source>
</evidence>
<keyword evidence="5" id="KW-1185">Reference proteome</keyword>
<dbReference type="EMBL" id="CAXDID020000025">
    <property type="protein sequence ID" value="CAL5990427.1"/>
    <property type="molecule type" value="Genomic_DNA"/>
</dbReference>
<organism evidence="3">
    <name type="scientific">Hexamita inflata</name>
    <dbReference type="NCBI Taxonomy" id="28002"/>
    <lineage>
        <taxon>Eukaryota</taxon>
        <taxon>Metamonada</taxon>
        <taxon>Diplomonadida</taxon>
        <taxon>Hexamitidae</taxon>
        <taxon>Hexamitinae</taxon>
        <taxon>Hexamita</taxon>
    </lineage>
</organism>
<evidence type="ECO:0000313" key="5">
    <source>
        <dbReference type="Proteomes" id="UP001642409"/>
    </source>
</evidence>
<protein>
    <submittedName>
        <fullName evidence="3">Uncharacterized protein</fullName>
    </submittedName>
</protein>
<comment type="caution">
    <text evidence="3">The sequence shown here is derived from an EMBL/GenBank/DDBJ whole genome shotgun (WGS) entry which is preliminary data.</text>
</comment>
<keyword evidence="2" id="KW-0732">Signal</keyword>
<accession>A0AA86U2Q3</accession>
<feature type="transmembrane region" description="Helical" evidence="1">
    <location>
        <begin position="744"/>
        <end position="768"/>
    </location>
</feature>
<dbReference type="EMBL" id="CATOUU010000654">
    <property type="protein sequence ID" value="CAI9938199.1"/>
    <property type="molecule type" value="Genomic_DNA"/>
</dbReference>
<feature type="signal peptide" evidence="2">
    <location>
        <begin position="1"/>
        <end position="21"/>
    </location>
</feature>
<feature type="chain" id="PRO_5041665308" evidence="2">
    <location>
        <begin position="22"/>
        <end position="874"/>
    </location>
</feature>
<evidence type="ECO:0000256" key="1">
    <source>
        <dbReference type="SAM" id="Phobius"/>
    </source>
</evidence>